<dbReference type="InterPro" id="IPR018379">
    <property type="entry name" value="BEN_domain"/>
</dbReference>
<sequence length="923" mass="100624">MSEEQDCIIIQIEVDSDDGNDIKIEIIDSDTEFTEDASSTDGMLTTQPTFQVSYDSDQQPSQMSHGVEGLVVQGDQAISQMNHLGNLERYHPDSAEVAFDPLHNRQSSFPGEDNMMSDASEVFHAENHQNQLMEVQQCCEDLRELIENTNRQVSHLYGIVAKDQHSWEKPLSVNYGDGGLSLPVESRESSVQTNSVGTSLQSNARLELQQLLLQESPLPKIVSTHSLQPFYTPGGPVPGLAVLSFPVGEDVKSTNNVTSSAQAPLAVPTALLPQGELSLANIPEMMNCSVLLGNNSMGPDTASSSLGTPPNFEMPVTAETSFENGAESMYYPILLGNNSGQDTDSSSVFILPDFAETNLENNPEAMNYSTLWGNDNGQCSSSSSVCLPPNFAPEKLVLIEMPRKAETGLENSSQTMYYPALLGSITDPDTDNSSLPLPPDSAAEKIVLVEMPGKAETSLENSSQAVYYPTLLGNDSGPDTASSSVFIPPSFEMLVKAETSPERNTPVMNYPPFLENGSGQDTSSYFFIPPSFESSTEMSSETVNCPTSMENGNDQDTGSESFFLTSGFALLPVDVLVKIDNRMENNFETVNHSTVLDSDSSQDSSSSSSCLPCNFGYLGDPRRNVRILGTHLMAAQKKTTPEHAACYLVRVLFSKEVLIRSSMGITSQGCQPLDPNKIAALREYLATIFPNHDLRECGEDWKNCVADIHSLIRYLCFEARKMTQTVNTPPSADANNRRDGEDGEGASQLAQQTAAVETGEDGDPQQRNRALPEEMREAATGNSVASGETLEYLGNPSRNIRMPISLLNVAKERPRPELAARFLIRSLFSEEVLIKSNVYGSVWRGICALNSNRIDALREFLQDVYPACDLSETGSAWKLCVTAINSCIRSLRYDLNKSMSKSQPLPETTPSAEPEPGNPDFTD</sequence>
<keyword evidence="2" id="KW-0539">Nucleus</keyword>
<dbReference type="Pfam" id="PF10523">
    <property type="entry name" value="BEN"/>
    <property type="match status" value="2"/>
</dbReference>
<feature type="domain" description="BEN" evidence="5">
    <location>
        <begin position="622"/>
        <end position="723"/>
    </location>
</feature>
<dbReference type="Proteomes" id="UP000694387">
    <property type="component" value="Chromosome X"/>
</dbReference>
<dbReference type="Ensembl" id="ENSEAST00005071095.1">
    <property type="protein sequence ID" value="ENSEASP00005041721.1"/>
    <property type="gene ID" value="ENSEASG00005027646.1"/>
</dbReference>
<protein>
    <submittedName>
        <fullName evidence="6">BEN domain containing 2</fullName>
    </submittedName>
</protein>
<proteinExistence type="predicted"/>
<dbReference type="GeneTree" id="ENSGT00940000163807"/>
<gene>
    <name evidence="6" type="primary">BEND2</name>
</gene>
<evidence type="ECO:0000313" key="7">
    <source>
        <dbReference type="Proteomes" id="UP000694387"/>
    </source>
</evidence>
<evidence type="ECO:0000256" key="3">
    <source>
        <dbReference type="SAM" id="Coils"/>
    </source>
</evidence>
<dbReference type="PANTHER" id="PTHR47305:SF3">
    <property type="entry name" value="BEN DOMAIN-CONTAINING PROTEIN 2"/>
    <property type="match status" value="1"/>
</dbReference>
<feature type="compositionally biased region" description="Polar residues" evidence="4">
    <location>
        <begin position="899"/>
        <end position="911"/>
    </location>
</feature>
<feature type="domain" description="BEN" evidence="5">
    <location>
        <begin position="797"/>
        <end position="895"/>
    </location>
</feature>
<evidence type="ECO:0000256" key="1">
    <source>
        <dbReference type="ARBA" id="ARBA00004123"/>
    </source>
</evidence>
<dbReference type="AlphaFoldDB" id="A0A9L0IVC3"/>
<reference evidence="6" key="3">
    <citation type="submission" date="2025-09" db="UniProtKB">
        <authorList>
            <consortium name="Ensembl"/>
        </authorList>
    </citation>
    <scope>IDENTIFICATION</scope>
</reference>
<dbReference type="GO" id="GO:0005634">
    <property type="term" value="C:nucleus"/>
    <property type="evidence" value="ECO:0007669"/>
    <property type="project" value="UniProtKB-SubCell"/>
</dbReference>
<feature type="compositionally biased region" description="Polar residues" evidence="4">
    <location>
        <begin position="725"/>
        <end position="734"/>
    </location>
</feature>
<evidence type="ECO:0000256" key="4">
    <source>
        <dbReference type="SAM" id="MobiDB-lite"/>
    </source>
</evidence>
<name>A0A9L0IVC3_EQUAS</name>
<evidence type="ECO:0000256" key="2">
    <source>
        <dbReference type="ARBA" id="ARBA00023242"/>
    </source>
</evidence>
<keyword evidence="3" id="KW-0175">Coiled coil</keyword>
<reference evidence="6 7" key="1">
    <citation type="journal article" date="2020" name="Nat. Commun.">
        <title>Donkey genomes provide new insights into domestication and selection for coat color.</title>
        <authorList>
            <person name="Wang"/>
            <person name="C."/>
            <person name="Li"/>
            <person name="H."/>
            <person name="Guo"/>
            <person name="Y."/>
            <person name="Huang"/>
            <person name="J."/>
            <person name="Sun"/>
            <person name="Y."/>
            <person name="Min"/>
            <person name="J."/>
            <person name="Wang"/>
            <person name="J."/>
            <person name="Fang"/>
            <person name="X."/>
            <person name="Zhao"/>
            <person name="Z."/>
            <person name="Wang"/>
            <person name="S."/>
            <person name="Zhang"/>
            <person name="Y."/>
            <person name="Liu"/>
            <person name="Q."/>
            <person name="Jiang"/>
            <person name="Q."/>
            <person name="Wang"/>
            <person name="X."/>
            <person name="Guo"/>
            <person name="Y."/>
            <person name="Yang"/>
            <person name="C."/>
            <person name="Wang"/>
            <person name="Y."/>
            <person name="Tian"/>
            <person name="F."/>
            <person name="Zhuang"/>
            <person name="G."/>
            <person name="Fan"/>
            <person name="Y."/>
            <person name="Gao"/>
            <person name="Q."/>
            <person name="Li"/>
            <person name="Y."/>
            <person name="Ju"/>
            <person name="Z."/>
            <person name="Li"/>
            <person name="J."/>
            <person name="Li"/>
            <person name="R."/>
            <person name="Hou"/>
            <person name="M."/>
            <person name="Yang"/>
            <person name="G."/>
            <person name="Liu"/>
            <person name="G."/>
            <person name="Liu"/>
            <person name="W."/>
            <person name="Guo"/>
            <person name="J."/>
            <person name="Pan"/>
            <person name="S."/>
            <person name="Fan"/>
            <person name="G."/>
            <person name="Zhang"/>
            <person name="W."/>
            <person name="Zhang"/>
            <person name="R."/>
            <person name="Yu"/>
            <person name="J."/>
            <person name="Zhang"/>
            <person name="X."/>
            <person name="Yin"/>
            <person name="Q."/>
            <person name="Ji"/>
            <person name="C."/>
            <person name="Jin"/>
            <person name="Y."/>
            <person name="Yue"/>
            <person name="G."/>
            <person name="Liu"/>
            <person name="M."/>
            <person name="Xu"/>
            <person name="J."/>
            <person name="Liu"/>
            <person name="S."/>
            <person name="Jordana"/>
            <person name="J."/>
            <person name="Noce"/>
            <person name="A."/>
            <person name="Amills"/>
            <person name="M."/>
            <person name="Wu"/>
            <person name="D.D."/>
            <person name="Li"/>
            <person name="S."/>
            <person name="Zhou"/>
            <person name="X. and Zhong"/>
            <person name="J."/>
        </authorList>
    </citation>
    <scope>NUCLEOTIDE SEQUENCE [LARGE SCALE GENOMIC DNA]</scope>
</reference>
<organism evidence="6 7">
    <name type="scientific">Equus asinus</name>
    <name type="common">Donkey</name>
    <name type="synonym">Equus africanus asinus</name>
    <dbReference type="NCBI Taxonomy" id="9793"/>
    <lineage>
        <taxon>Eukaryota</taxon>
        <taxon>Metazoa</taxon>
        <taxon>Chordata</taxon>
        <taxon>Craniata</taxon>
        <taxon>Vertebrata</taxon>
        <taxon>Euteleostomi</taxon>
        <taxon>Mammalia</taxon>
        <taxon>Eutheria</taxon>
        <taxon>Laurasiatheria</taxon>
        <taxon>Perissodactyla</taxon>
        <taxon>Equidae</taxon>
        <taxon>Equus</taxon>
    </lineage>
</organism>
<feature type="region of interest" description="Disordered" evidence="4">
    <location>
        <begin position="899"/>
        <end position="923"/>
    </location>
</feature>
<accession>A0A9L0IVC3</accession>
<dbReference type="PROSITE" id="PS51457">
    <property type="entry name" value="BEN"/>
    <property type="match status" value="2"/>
</dbReference>
<evidence type="ECO:0000259" key="5">
    <source>
        <dbReference type="PROSITE" id="PS51457"/>
    </source>
</evidence>
<feature type="coiled-coil region" evidence="3">
    <location>
        <begin position="125"/>
        <end position="152"/>
    </location>
</feature>
<feature type="compositionally biased region" description="Basic and acidic residues" evidence="4">
    <location>
        <begin position="764"/>
        <end position="777"/>
    </location>
</feature>
<reference evidence="6" key="2">
    <citation type="submission" date="2025-08" db="UniProtKB">
        <authorList>
            <consortium name="Ensembl"/>
        </authorList>
    </citation>
    <scope>IDENTIFICATION</scope>
</reference>
<dbReference type="GO" id="GO:0003677">
    <property type="term" value="F:DNA binding"/>
    <property type="evidence" value="ECO:0007669"/>
    <property type="project" value="InterPro"/>
</dbReference>
<feature type="region of interest" description="Disordered" evidence="4">
    <location>
        <begin position="725"/>
        <end position="782"/>
    </location>
</feature>
<comment type="subcellular location">
    <subcellularLocation>
        <location evidence="1">Nucleus</location>
    </subcellularLocation>
</comment>
<evidence type="ECO:0000313" key="6">
    <source>
        <dbReference type="Ensembl" id="ENSEASP00005041721.1"/>
    </source>
</evidence>
<dbReference type="PANTHER" id="PTHR47305">
    <property type="entry name" value="BEN DOMAIN-CONTAINING PROTEIN 2"/>
    <property type="match status" value="1"/>
</dbReference>
<dbReference type="SMART" id="SM01025">
    <property type="entry name" value="BEN"/>
    <property type="match status" value="2"/>
</dbReference>
<keyword evidence="7" id="KW-1185">Reference proteome</keyword>